<keyword evidence="1" id="KW-0805">Transcription regulation</keyword>
<organism evidence="5 6">
    <name type="scientific">Granulicella pectinivorans</name>
    <dbReference type="NCBI Taxonomy" id="474950"/>
    <lineage>
        <taxon>Bacteria</taxon>
        <taxon>Pseudomonadati</taxon>
        <taxon>Acidobacteriota</taxon>
        <taxon>Terriglobia</taxon>
        <taxon>Terriglobales</taxon>
        <taxon>Acidobacteriaceae</taxon>
        <taxon>Granulicella</taxon>
    </lineage>
</organism>
<dbReference type="Gene3D" id="1.10.260.40">
    <property type="entry name" value="lambda repressor-like DNA-binding domains"/>
    <property type="match status" value="1"/>
</dbReference>
<dbReference type="Gene3D" id="3.40.50.2300">
    <property type="match status" value="2"/>
</dbReference>
<dbReference type="CDD" id="cd06267">
    <property type="entry name" value="PBP1_LacI_sugar_binding-like"/>
    <property type="match status" value="1"/>
</dbReference>
<reference evidence="5 6" key="1">
    <citation type="submission" date="2016-10" db="EMBL/GenBank/DDBJ databases">
        <authorList>
            <person name="de Groot N.N."/>
        </authorList>
    </citation>
    <scope>NUCLEOTIDE SEQUENCE [LARGE SCALE GENOMIC DNA]</scope>
    <source>
        <strain evidence="5 6">DSM 21001</strain>
    </source>
</reference>
<dbReference type="Pfam" id="PF13377">
    <property type="entry name" value="Peripla_BP_3"/>
    <property type="match status" value="1"/>
</dbReference>
<dbReference type="STRING" id="474950.SAMN05421771_3196"/>
<dbReference type="GO" id="GO:0000976">
    <property type="term" value="F:transcription cis-regulatory region binding"/>
    <property type="evidence" value="ECO:0007669"/>
    <property type="project" value="TreeGrafter"/>
</dbReference>
<dbReference type="AlphaFoldDB" id="A0A1I6MPM8"/>
<dbReference type="InterPro" id="IPR010982">
    <property type="entry name" value="Lambda_DNA-bd_dom_sf"/>
</dbReference>
<dbReference type="EMBL" id="FOZL01000001">
    <property type="protein sequence ID" value="SFS17567.1"/>
    <property type="molecule type" value="Genomic_DNA"/>
</dbReference>
<evidence type="ECO:0000256" key="3">
    <source>
        <dbReference type="ARBA" id="ARBA00023163"/>
    </source>
</evidence>
<protein>
    <submittedName>
        <fullName evidence="5">Transcriptional regulator, LacI family</fullName>
    </submittedName>
</protein>
<evidence type="ECO:0000313" key="5">
    <source>
        <dbReference type="EMBL" id="SFS17567.1"/>
    </source>
</evidence>
<proteinExistence type="predicted"/>
<dbReference type="Pfam" id="PF00356">
    <property type="entry name" value="LacI"/>
    <property type="match status" value="1"/>
</dbReference>
<dbReference type="CDD" id="cd01392">
    <property type="entry name" value="HTH_LacI"/>
    <property type="match status" value="1"/>
</dbReference>
<dbReference type="GO" id="GO:0003700">
    <property type="term" value="F:DNA-binding transcription factor activity"/>
    <property type="evidence" value="ECO:0007669"/>
    <property type="project" value="TreeGrafter"/>
</dbReference>
<dbReference type="InterPro" id="IPR046335">
    <property type="entry name" value="LacI/GalR-like_sensor"/>
</dbReference>
<dbReference type="PANTHER" id="PTHR30146">
    <property type="entry name" value="LACI-RELATED TRANSCRIPTIONAL REPRESSOR"/>
    <property type="match status" value="1"/>
</dbReference>
<accession>A0A1I6MPM8</accession>
<dbReference type="SUPFAM" id="SSF47413">
    <property type="entry name" value="lambda repressor-like DNA-binding domains"/>
    <property type="match status" value="1"/>
</dbReference>
<gene>
    <name evidence="5" type="ORF">SAMN05421771_3196</name>
</gene>
<keyword evidence="6" id="KW-1185">Reference proteome</keyword>
<dbReference type="Proteomes" id="UP000199024">
    <property type="component" value="Unassembled WGS sequence"/>
</dbReference>
<dbReference type="InterPro" id="IPR028082">
    <property type="entry name" value="Peripla_BP_I"/>
</dbReference>
<dbReference type="RefSeq" id="WP_089840509.1">
    <property type="nucleotide sequence ID" value="NZ_FOZL01000001.1"/>
</dbReference>
<dbReference type="PANTHER" id="PTHR30146:SF109">
    <property type="entry name" value="HTH-TYPE TRANSCRIPTIONAL REGULATOR GALS"/>
    <property type="match status" value="1"/>
</dbReference>
<sequence>MPAVRMKDIARDLGVSAVTVSKVLRGHPDIGQATTDRVLARVKELKYRPNLMARSLVTGRSFLVAFVVPDLVHGFFSEIAITVSTELRKHGYSILIAWTADDSEVQSSEMQHLLSVGIDAMIVATSGNDTSAFELLEERGTPYVLLDRDLHALKAPFVGGDDVLAGQLATQHLIDQGCKRIAHICGPSMSPGLRRLEGYRVAMKEAGRTVNEDYIVTPVDDGARSFQHGFEATQRLLALKPRVDGIFCFNDPLAIGSMEAIFAAGLRVPEDIAIIGCGNHPMGETLRLPLSTVDQDMKGLGEKCAKAVLALLAAPVKASTKKYILKPLLVVRKTSQRGTK</sequence>
<evidence type="ECO:0000256" key="2">
    <source>
        <dbReference type="ARBA" id="ARBA00023125"/>
    </source>
</evidence>
<evidence type="ECO:0000259" key="4">
    <source>
        <dbReference type="PROSITE" id="PS50932"/>
    </source>
</evidence>
<feature type="domain" description="HTH lacI-type" evidence="4">
    <location>
        <begin position="4"/>
        <end position="58"/>
    </location>
</feature>
<name>A0A1I6MPM8_9BACT</name>
<evidence type="ECO:0000313" key="6">
    <source>
        <dbReference type="Proteomes" id="UP000199024"/>
    </source>
</evidence>
<keyword evidence="2" id="KW-0238">DNA-binding</keyword>
<dbReference type="PROSITE" id="PS50932">
    <property type="entry name" value="HTH_LACI_2"/>
    <property type="match status" value="1"/>
</dbReference>
<dbReference type="OrthoDB" id="9784962at2"/>
<dbReference type="SMART" id="SM00354">
    <property type="entry name" value="HTH_LACI"/>
    <property type="match status" value="1"/>
</dbReference>
<dbReference type="SUPFAM" id="SSF53822">
    <property type="entry name" value="Periplasmic binding protein-like I"/>
    <property type="match status" value="1"/>
</dbReference>
<keyword evidence="3" id="KW-0804">Transcription</keyword>
<evidence type="ECO:0000256" key="1">
    <source>
        <dbReference type="ARBA" id="ARBA00023015"/>
    </source>
</evidence>
<dbReference type="InterPro" id="IPR000843">
    <property type="entry name" value="HTH_LacI"/>
</dbReference>